<dbReference type="PANTHER" id="PTHR43133:SF46">
    <property type="entry name" value="RNA POLYMERASE SIGMA-70 FACTOR ECF SUBFAMILY"/>
    <property type="match status" value="1"/>
</dbReference>
<feature type="domain" description="RNA polymerase sigma factor 70 region 4 type 2" evidence="6">
    <location>
        <begin position="130"/>
        <end position="182"/>
    </location>
</feature>
<reference evidence="8" key="1">
    <citation type="journal article" date="2019" name="Int. J. Syst. Evol. Microbiol.">
        <title>The Global Catalogue of Microorganisms (GCM) 10K type strain sequencing project: providing services to taxonomists for standard genome sequencing and annotation.</title>
        <authorList>
            <consortium name="The Broad Institute Genomics Platform"/>
            <consortium name="The Broad Institute Genome Sequencing Center for Infectious Disease"/>
            <person name="Wu L."/>
            <person name="Ma J."/>
        </authorList>
    </citation>
    <scope>NUCLEOTIDE SEQUENCE [LARGE SCALE GENOMIC DNA]</scope>
    <source>
        <strain evidence="8">CCUG 62952</strain>
    </source>
</reference>
<dbReference type="EMBL" id="JBHTJH010000003">
    <property type="protein sequence ID" value="MFD0861078.1"/>
    <property type="molecule type" value="Genomic_DNA"/>
</dbReference>
<keyword evidence="2" id="KW-0805">Transcription regulation</keyword>
<comment type="caution">
    <text evidence="7">The sequence shown here is derived from an EMBL/GenBank/DDBJ whole genome shotgun (WGS) entry which is preliminary data.</text>
</comment>
<evidence type="ECO:0000256" key="4">
    <source>
        <dbReference type="ARBA" id="ARBA00023163"/>
    </source>
</evidence>
<dbReference type="InterPro" id="IPR014327">
    <property type="entry name" value="RNA_pol_sigma70_bacteroid"/>
</dbReference>
<accession>A0ABW3CWU5</accession>
<evidence type="ECO:0000259" key="5">
    <source>
        <dbReference type="Pfam" id="PF04542"/>
    </source>
</evidence>
<dbReference type="Gene3D" id="1.10.1740.10">
    <property type="match status" value="1"/>
</dbReference>
<dbReference type="InterPro" id="IPR000792">
    <property type="entry name" value="Tscrpt_reg_LuxR_C"/>
</dbReference>
<dbReference type="InterPro" id="IPR013324">
    <property type="entry name" value="RNA_pol_sigma_r3/r4-like"/>
</dbReference>
<evidence type="ECO:0000256" key="1">
    <source>
        <dbReference type="ARBA" id="ARBA00010641"/>
    </source>
</evidence>
<proteinExistence type="inferred from homology"/>
<keyword evidence="3" id="KW-0731">Sigma factor</keyword>
<evidence type="ECO:0000313" key="7">
    <source>
        <dbReference type="EMBL" id="MFD0861078.1"/>
    </source>
</evidence>
<dbReference type="NCBIfam" id="TIGR02937">
    <property type="entry name" value="sigma70-ECF"/>
    <property type="match status" value="1"/>
</dbReference>
<name>A0ABW3CWU5_9FLAO</name>
<dbReference type="InterPro" id="IPR036388">
    <property type="entry name" value="WH-like_DNA-bd_sf"/>
</dbReference>
<sequence length="193" mass="22628">MRYDSLYMNSEAFILSLNNGDAAAFEMLFRLYHSKLRFIASNYISQAEDSEEIVQDVFIKIWKRRKSLNIKTNLNSYLFTTVKNTCLDHLRKQRRKTGFRHRLELLENTINYNALKDAAASAIIEKELALEIEKAIALLPEKCKQVFMKSRVQGMTNKAISEQLHISVKTVENHMTRALRHMRLHLQDFLHLL</sequence>
<dbReference type="RefSeq" id="WP_386403418.1">
    <property type="nucleotide sequence ID" value="NZ_JBHTJH010000003.1"/>
</dbReference>
<dbReference type="Pfam" id="PF08281">
    <property type="entry name" value="Sigma70_r4_2"/>
    <property type="match status" value="1"/>
</dbReference>
<dbReference type="InterPro" id="IPR014284">
    <property type="entry name" value="RNA_pol_sigma-70_dom"/>
</dbReference>
<organism evidence="7 8">
    <name type="scientific">Sungkyunkwania multivorans</name>
    <dbReference type="NCBI Taxonomy" id="1173618"/>
    <lineage>
        <taxon>Bacteria</taxon>
        <taxon>Pseudomonadati</taxon>
        <taxon>Bacteroidota</taxon>
        <taxon>Flavobacteriia</taxon>
        <taxon>Flavobacteriales</taxon>
        <taxon>Flavobacteriaceae</taxon>
        <taxon>Sungkyunkwania</taxon>
    </lineage>
</organism>
<dbReference type="InterPro" id="IPR007627">
    <property type="entry name" value="RNA_pol_sigma70_r2"/>
</dbReference>
<evidence type="ECO:0000256" key="2">
    <source>
        <dbReference type="ARBA" id="ARBA00023015"/>
    </source>
</evidence>
<dbReference type="NCBIfam" id="TIGR02985">
    <property type="entry name" value="Sig70_bacteroi1"/>
    <property type="match status" value="1"/>
</dbReference>
<dbReference type="SUPFAM" id="SSF88946">
    <property type="entry name" value="Sigma2 domain of RNA polymerase sigma factors"/>
    <property type="match status" value="1"/>
</dbReference>
<dbReference type="PRINTS" id="PR00038">
    <property type="entry name" value="HTHLUXR"/>
</dbReference>
<dbReference type="SUPFAM" id="SSF88659">
    <property type="entry name" value="Sigma3 and sigma4 domains of RNA polymerase sigma factors"/>
    <property type="match status" value="1"/>
</dbReference>
<evidence type="ECO:0000256" key="3">
    <source>
        <dbReference type="ARBA" id="ARBA00023082"/>
    </source>
</evidence>
<dbReference type="Proteomes" id="UP001596978">
    <property type="component" value="Unassembled WGS sequence"/>
</dbReference>
<evidence type="ECO:0000313" key="8">
    <source>
        <dbReference type="Proteomes" id="UP001596978"/>
    </source>
</evidence>
<dbReference type="PANTHER" id="PTHR43133">
    <property type="entry name" value="RNA POLYMERASE ECF-TYPE SIGMA FACTO"/>
    <property type="match status" value="1"/>
</dbReference>
<comment type="similarity">
    <text evidence="1">Belongs to the sigma-70 factor family. ECF subfamily.</text>
</comment>
<dbReference type="Pfam" id="PF04542">
    <property type="entry name" value="Sigma70_r2"/>
    <property type="match status" value="1"/>
</dbReference>
<feature type="domain" description="RNA polymerase sigma-70 region 2" evidence="5">
    <location>
        <begin position="28"/>
        <end position="95"/>
    </location>
</feature>
<gene>
    <name evidence="7" type="ORF">ACFQ1M_02565</name>
</gene>
<dbReference type="InterPro" id="IPR039425">
    <property type="entry name" value="RNA_pol_sigma-70-like"/>
</dbReference>
<keyword evidence="8" id="KW-1185">Reference proteome</keyword>
<dbReference type="InterPro" id="IPR013249">
    <property type="entry name" value="RNA_pol_sigma70_r4_t2"/>
</dbReference>
<evidence type="ECO:0000259" key="6">
    <source>
        <dbReference type="Pfam" id="PF08281"/>
    </source>
</evidence>
<keyword evidence="4" id="KW-0804">Transcription</keyword>
<dbReference type="Gene3D" id="1.10.10.10">
    <property type="entry name" value="Winged helix-like DNA-binding domain superfamily/Winged helix DNA-binding domain"/>
    <property type="match status" value="1"/>
</dbReference>
<dbReference type="InterPro" id="IPR013325">
    <property type="entry name" value="RNA_pol_sigma_r2"/>
</dbReference>
<protein>
    <submittedName>
        <fullName evidence="7">RNA polymerase sigma-70 factor</fullName>
    </submittedName>
</protein>